<reference evidence="3" key="2">
    <citation type="submission" date="2020-11" db="EMBL/GenBank/DDBJ databases">
        <authorList>
            <person name="McCartney M.A."/>
            <person name="Auch B."/>
            <person name="Kono T."/>
            <person name="Mallez S."/>
            <person name="Becker A."/>
            <person name="Gohl D.M."/>
            <person name="Silverstein K.A.T."/>
            <person name="Koren S."/>
            <person name="Bechman K.B."/>
            <person name="Herman A."/>
            <person name="Abrahante J.E."/>
            <person name="Garbe J."/>
        </authorList>
    </citation>
    <scope>NUCLEOTIDE SEQUENCE</scope>
    <source>
        <strain evidence="3">Duluth1</strain>
        <tissue evidence="3">Whole animal</tissue>
    </source>
</reference>
<name>A0A9D4GPK6_DREPO</name>
<evidence type="ECO:0000256" key="1">
    <source>
        <dbReference type="ARBA" id="ARBA00007711"/>
    </source>
</evidence>
<evidence type="ECO:0000313" key="3">
    <source>
        <dbReference type="EMBL" id="KAH3819045.1"/>
    </source>
</evidence>
<keyword evidence="2" id="KW-1133">Transmembrane helix</keyword>
<dbReference type="InterPro" id="IPR032776">
    <property type="entry name" value="CECR6/TMEM121"/>
</dbReference>
<feature type="transmembrane region" description="Helical" evidence="2">
    <location>
        <begin position="261"/>
        <end position="278"/>
    </location>
</feature>
<dbReference type="Proteomes" id="UP000828390">
    <property type="component" value="Unassembled WGS sequence"/>
</dbReference>
<feature type="transmembrane region" description="Helical" evidence="2">
    <location>
        <begin position="44"/>
        <end position="66"/>
    </location>
</feature>
<dbReference type="OrthoDB" id="5964337at2759"/>
<comment type="caution">
    <text evidence="3">The sequence shown here is derived from an EMBL/GenBank/DDBJ whole genome shotgun (WGS) entry which is preliminary data.</text>
</comment>
<dbReference type="PANTHER" id="PTHR47399">
    <property type="entry name" value="TRANSMEMBRANE PROTEIN 121B"/>
    <property type="match status" value="1"/>
</dbReference>
<dbReference type="AlphaFoldDB" id="A0A9D4GPK6"/>
<protein>
    <submittedName>
        <fullName evidence="3">Uncharacterized protein</fullName>
    </submittedName>
</protein>
<dbReference type="PANTHER" id="PTHR47399:SF1">
    <property type="entry name" value="TRANSMEMBRANE PROTEIN 121B"/>
    <property type="match status" value="1"/>
</dbReference>
<proteinExistence type="inferred from homology"/>
<feature type="transmembrane region" description="Helical" evidence="2">
    <location>
        <begin position="17"/>
        <end position="38"/>
    </location>
</feature>
<feature type="transmembrane region" description="Helical" evidence="2">
    <location>
        <begin position="235"/>
        <end position="255"/>
    </location>
</feature>
<accession>A0A9D4GPK6</accession>
<keyword evidence="2" id="KW-0812">Transmembrane</keyword>
<sequence length="318" mass="36359">MAEICLKVCQSMNQIPLRVLCILLAFLQGCVLNYYLVIHKNVHWYSWVVADIAVMLLMIVTFIISYRHLQLAKKSQRNQSPIQTGSLPLGYFSWFMYSVILATRVAIIYKDFAYKLVEEDFFGPNTLKITISMSAFVFLLLLLSHHNAESNSERKHMIAEITATVVFDVLDSIDALDIMFDEEAIKDFPGHFDTAILIIACVNLVLPTLPLMTLSQAHFGHKIVPRQIAMAHKMMLVFFVNMPLLGIRLVLWHGLDEDISIFPVKNLIVIFLVCHDLYEKRVEKMERREQDDPDGIEIVERLGVQSSAGEESQLRSTV</sequence>
<reference evidence="3" key="1">
    <citation type="journal article" date="2019" name="bioRxiv">
        <title>The Genome of the Zebra Mussel, Dreissena polymorpha: A Resource for Invasive Species Research.</title>
        <authorList>
            <person name="McCartney M.A."/>
            <person name="Auch B."/>
            <person name="Kono T."/>
            <person name="Mallez S."/>
            <person name="Zhang Y."/>
            <person name="Obille A."/>
            <person name="Becker A."/>
            <person name="Abrahante J.E."/>
            <person name="Garbe J."/>
            <person name="Badalamenti J.P."/>
            <person name="Herman A."/>
            <person name="Mangelson H."/>
            <person name="Liachko I."/>
            <person name="Sullivan S."/>
            <person name="Sone E.D."/>
            <person name="Koren S."/>
            <person name="Silverstein K.A.T."/>
            <person name="Beckman K.B."/>
            <person name="Gohl D.M."/>
        </authorList>
    </citation>
    <scope>NUCLEOTIDE SEQUENCE</scope>
    <source>
        <strain evidence="3">Duluth1</strain>
        <tissue evidence="3">Whole animal</tissue>
    </source>
</reference>
<keyword evidence="4" id="KW-1185">Reference proteome</keyword>
<gene>
    <name evidence="3" type="ORF">DPMN_120775</name>
</gene>
<dbReference type="Pfam" id="PF14997">
    <property type="entry name" value="CECR6_TMEM121"/>
    <property type="match status" value="1"/>
</dbReference>
<evidence type="ECO:0000256" key="2">
    <source>
        <dbReference type="SAM" id="Phobius"/>
    </source>
</evidence>
<dbReference type="PROSITE" id="PS51257">
    <property type="entry name" value="PROKAR_LIPOPROTEIN"/>
    <property type="match status" value="1"/>
</dbReference>
<comment type="similarity">
    <text evidence="1">Belongs to the TMEM121 family.</text>
</comment>
<evidence type="ECO:0000313" key="4">
    <source>
        <dbReference type="Proteomes" id="UP000828390"/>
    </source>
</evidence>
<keyword evidence="2" id="KW-0472">Membrane</keyword>
<dbReference type="EMBL" id="JAIWYP010000005">
    <property type="protein sequence ID" value="KAH3819045.1"/>
    <property type="molecule type" value="Genomic_DNA"/>
</dbReference>
<feature type="transmembrane region" description="Helical" evidence="2">
    <location>
        <begin position="129"/>
        <end position="145"/>
    </location>
</feature>
<feature type="transmembrane region" description="Helical" evidence="2">
    <location>
        <begin position="87"/>
        <end position="109"/>
    </location>
</feature>
<feature type="transmembrane region" description="Helical" evidence="2">
    <location>
        <begin position="195"/>
        <end position="214"/>
    </location>
</feature>
<dbReference type="InterPro" id="IPR026624">
    <property type="entry name" value="CECR6"/>
</dbReference>
<organism evidence="3 4">
    <name type="scientific">Dreissena polymorpha</name>
    <name type="common">Zebra mussel</name>
    <name type="synonym">Mytilus polymorpha</name>
    <dbReference type="NCBI Taxonomy" id="45954"/>
    <lineage>
        <taxon>Eukaryota</taxon>
        <taxon>Metazoa</taxon>
        <taxon>Spiralia</taxon>
        <taxon>Lophotrochozoa</taxon>
        <taxon>Mollusca</taxon>
        <taxon>Bivalvia</taxon>
        <taxon>Autobranchia</taxon>
        <taxon>Heteroconchia</taxon>
        <taxon>Euheterodonta</taxon>
        <taxon>Imparidentia</taxon>
        <taxon>Neoheterodontei</taxon>
        <taxon>Myida</taxon>
        <taxon>Dreissenoidea</taxon>
        <taxon>Dreissenidae</taxon>
        <taxon>Dreissena</taxon>
    </lineage>
</organism>